<evidence type="ECO:0000313" key="2">
    <source>
        <dbReference type="EMBL" id="GHA53418.1"/>
    </source>
</evidence>
<keyword evidence="1" id="KW-0732">Signal</keyword>
<dbReference type="EMBL" id="BMZF01000004">
    <property type="protein sequence ID" value="GHA53418.1"/>
    <property type="molecule type" value="Genomic_DNA"/>
</dbReference>
<proteinExistence type="predicted"/>
<accession>A0ABQ3D174</accession>
<gene>
    <name evidence="2" type="ORF">GCM10008927_19040</name>
</gene>
<comment type="caution">
    <text evidence="2">The sequence shown here is derived from an EMBL/GenBank/DDBJ whole genome shotgun (WGS) entry which is preliminary data.</text>
</comment>
<evidence type="ECO:0000256" key="1">
    <source>
        <dbReference type="SAM" id="SignalP"/>
    </source>
</evidence>
<dbReference type="Proteomes" id="UP000634455">
    <property type="component" value="Unassembled WGS sequence"/>
</dbReference>
<evidence type="ECO:0000313" key="3">
    <source>
        <dbReference type="Proteomes" id="UP000634455"/>
    </source>
</evidence>
<reference evidence="3" key="1">
    <citation type="journal article" date="2019" name="Int. J. Syst. Evol. Microbiol.">
        <title>The Global Catalogue of Microorganisms (GCM) 10K type strain sequencing project: providing services to taxonomists for standard genome sequencing and annotation.</title>
        <authorList>
            <consortium name="The Broad Institute Genomics Platform"/>
            <consortium name="The Broad Institute Genome Sequencing Center for Infectious Disease"/>
            <person name="Wu L."/>
            <person name="Ma J."/>
        </authorList>
    </citation>
    <scope>NUCLEOTIDE SEQUENCE [LARGE SCALE GENOMIC DNA]</scope>
    <source>
        <strain evidence="3">KCTC 32465</strain>
    </source>
</reference>
<keyword evidence="3" id="KW-1185">Reference proteome</keyword>
<feature type="signal peptide" evidence="1">
    <location>
        <begin position="1"/>
        <end position="27"/>
    </location>
</feature>
<sequence length="159" mass="17632">MVKSVYSFGFVSALFVSISALVNPVQAQDNQNVGWGQFFATISETPEKYVDNVKNCPVWNDAEELCETIEKFYGPLIDPATGGANVVDDPRAVKFILAIITNGIFVSNRSPRERLKCPATWQPDAPLITPTFKTNEMLVRVRKYESGIVGQSCLLELVE</sequence>
<organism evidence="2 3">
    <name type="scientific">Paramylibacter ulvae</name>
    <dbReference type="NCBI Taxonomy" id="1651968"/>
    <lineage>
        <taxon>Bacteria</taxon>
        <taxon>Pseudomonadati</taxon>
        <taxon>Pseudomonadota</taxon>
        <taxon>Alphaproteobacteria</taxon>
        <taxon>Rhodobacterales</taxon>
        <taxon>Paracoccaceae</taxon>
        <taxon>Paramylibacter</taxon>
    </lineage>
</organism>
<dbReference type="RefSeq" id="WP_189640475.1">
    <property type="nucleotide sequence ID" value="NZ_BMZF01000004.1"/>
</dbReference>
<protein>
    <submittedName>
        <fullName evidence="2">Uncharacterized protein</fullName>
    </submittedName>
</protein>
<name>A0ABQ3D174_9RHOB</name>
<feature type="chain" id="PRO_5045197416" evidence="1">
    <location>
        <begin position="28"/>
        <end position="159"/>
    </location>
</feature>